<evidence type="ECO:0000256" key="2">
    <source>
        <dbReference type="ARBA" id="ARBA00022448"/>
    </source>
</evidence>
<keyword evidence="3 8" id="KW-0812">Transmembrane</keyword>
<dbReference type="AlphaFoldDB" id="A0A6A6V323"/>
<dbReference type="InterPro" id="IPR011701">
    <property type="entry name" value="MFS"/>
</dbReference>
<dbReference type="InterPro" id="IPR036259">
    <property type="entry name" value="MFS_trans_sf"/>
</dbReference>
<dbReference type="Proteomes" id="UP000799440">
    <property type="component" value="Unassembled WGS sequence"/>
</dbReference>
<feature type="transmembrane region" description="Helical" evidence="8">
    <location>
        <begin position="282"/>
        <end position="305"/>
    </location>
</feature>
<keyword evidence="5 8" id="KW-0472">Membrane</keyword>
<dbReference type="PANTHER" id="PTHR43791:SF16">
    <property type="entry name" value="TRANSPORTER, PUTATIVE (AFU_ORTHOLOGUE AFUA_3G01840)-RELATED"/>
    <property type="match status" value="1"/>
</dbReference>
<comment type="similarity">
    <text evidence="6">Belongs to the major facilitator superfamily. Allantoate permease family.</text>
</comment>
<dbReference type="FunFam" id="1.20.1250.20:FF:000064">
    <property type="entry name" value="MFS allantoate transporter"/>
    <property type="match status" value="1"/>
</dbReference>
<feature type="transmembrane region" description="Helical" evidence="8">
    <location>
        <begin position="439"/>
        <end position="462"/>
    </location>
</feature>
<comment type="subcellular location">
    <subcellularLocation>
        <location evidence="1">Membrane</location>
        <topology evidence="1">Multi-pass membrane protein</topology>
    </subcellularLocation>
</comment>
<name>A0A6A6V323_9PLEO</name>
<evidence type="ECO:0000313" key="10">
    <source>
        <dbReference type="Proteomes" id="UP000799440"/>
    </source>
</evidence>
<evidence type="ECO:0000256" key="6">
    <source>
        <dbReference type="ARBA" id="ARBA00037968"/>
    </source>
</evidence>
<gene>
    <name evidence="9" type="ORF">M011DRAFT_461170</name>
</gene>
<feature type="transmembrane region" description="Helical" evidence="8">
    <location>
        <begin position="148"/>
        <end position="168"/>
    </location>
</feature>
<keyword evidence="2" id="KW-0813">Transport</keyword>
<feature type="transmembrane region" description="Helical" evidence="8">
    <location>
        <begin position="377"/>
        <end position="397"/>
    </location>
</feature>
<feature type="transmembrane region" description="Helical" evidence="8">
    <location>
        <begin position="317"/>
        <end position="341"/>
    </location>
</feature>
<evidence type="ECO:0000256" key="1">
    <source>
        <dbReference type="ARBA" id="ARBA00004141"/>
    </source>
</evidence>
<feature type="region of interest" description="Disordered" evidence="7">
    <location>
        <begin position="1"/>
        <end position="35"/>
    </location>
</feature>
<evidence type="ECO:0000256" key="3">
    <source>
        <dbReference type="ARBA" id="ARBA00022692"/>
    </source>
</evidence>
<proteinExistence type="inferred from homology"/>
<dbReference type="GO" id="GO:0016020">
    <property type="term" value="C:membrane"/>
    <property type="evidence" value="ECO:0007669"/>
    <property type="project" value="UniProtKB-SubCell"/>
</dbReference>
<dbReference type="OrthoDB" id="4454541at2759"/>
<evidence type="ECO:0000256" key="7">
    <source>
        <dbReference type="SAM" id="MobiDB-lite"/>
    </source>
</evidence>
<protein>
    <submittedName>
        <fullName evidence="9">MFS transporter</fullName>
    </submittedName>
</protein>
<evidence type="ECO:0000256" key="4">
    <source>
        <dbReference type="ARBA" id="ARBA00022989"/>
    </source>
</evidence>
<dbReference type="EMBL" id="MU006591">
    <property type="protein sequence ID" value="KAF2744144.1"/>
    <property type="molecule type" value="Genomic_DNA"/>
</dbReference>
<organism evidence="9 10">
    <name type="scientific">Sporormia fimetaria CBS 119925</name>
    <dbReference type="NCBI Taxonomy" id="1340428"/>
    <lineage>
        <taxon>Eukaryota</taxon>
        <taxon>Fungi</taxon>
        <taxon>Dikarya</taxon>
        <taxon>Ascomycota</taxon>
        <taxon>Pezizomycotina</taxon>
        <taxon>Dothideomycetes</taxon>
        <taxon>Pleosporomycetidae</taxon>
        <taxon>Pleosporales</taxon>
        <taxon>Sporormiaceae</taxon>
        <taxon>Sporormia</taxon>
    </lineage>
</organism>
<dbReference type="Pfam" id="PF07690">
    <property type="entry name" value="MFS_1"/>
    <property type="match status" value="1"/>
</dbReference>
<dbReference type="PANTHER" id="PTHR43791">
    <property type="entry name" value="PERMEASE-RELATED"/>
    <property type="match status" value="1"/>
</dbReference>
<accession>A0A6A6V323</accession>
<evidence type="ECO:0000256" key="8">
    <source>
        <dbReference type="SAM" id="Phobius"/>
    </source>
</evidence>
<dbReference type="GO" id="GO:0022857">
    <property type="term" value="F:transmembrane transporter activity"/>
    <property type="evidence" value="ECO:0007669"/>
    <property type="project" value="InterPro"/>
</dbReference>
<feature type="compositionally biased region" description="Polar residues" evidence="7">
    <location>
        <begin position="13"/>
        <end position="35"/>
    </location>
</feature>
<feature type="transmembrane region" description="Helical" evidence="8">
    <location>
        <begin position="51"/>
        <end position="77"/>
    </location>
</feature>
<reference evidence="9" key="1">
    <citation type="journal article" date="2020" name="Stud. Mycol.">
        <title>101 Dothideomycetes genomes: a test case for predicting lifestyles and emergence of pathogens.</title>
        <authorList>
            <person name="Haridas S."/>
            <person name="Albert R."/>
            <person name="Binder M."/>
            <person name="Bloem J."/>
            <person name="Labutti K."/>
            <person name="Salamov A."/>
            <person name="Andreopoulos B."/>
            <person name="Baker S."/>
            <person name="Barry K."/>
            <person name="Bills G."/>
            <person name="Bluhm B."/>
            <person name="Cannon C."/>
            <person name="Castanera R."/>
            <person name="Culley D."/>
            <person name="Daum C."/>
            <person name="Ezra D."/>
            <person name="Gonzalez J."/>
            <person name="Henrissat B."/>
            <person name="Kuo A."/>
            <person name="Liang C."/>
            <person name="Lipzen A."/>
            <person name="Lutzoni F."/>
            <person name="Magnuson J."/>
            <person name="Mondo S."/>
            <person name="Nolan M."/>
            <person name="Ohm R."/>
            <person name="Pangilinan J."/>
            <person name="Park H.-J."/>
            <person name="Ramirez L."/>
            <person name="Alfaro M."/>
            <person name="Sun H."/>
            <person name="Tritt A."/>
            <person name="Yoshinaga Y."/>
            <person name="Zwiers L.-H."/>
            <person name="Turgeon B."/>
            <person name="Goodwin S."/>
            <person name="Spatafora J."/>
            <person name="Crous P."/>
            <person name="Grigoriev I."/>
        </authorList>
    </citation>
    <scope>NUCLEOTIDE SEQUENCE</scope>
    <source>
        <strain evidence="9">CBS 119925</strain>
    </source>
</reference>
<feature type="transmembrane region" description="Helical" evidence="8">
    <location>
        <begin position="212"/>
        <end position="232"/>
    </location>
</feature>
<feature type="transmembrane region" description="Helical" evidence="8">
    <location>
        <begin position="180"/>
        <end position="200"/>
    </location>
</feature>
<evidence type="ECO:0000256" key="5">
    <source>
        <dbReference type="ARBA" id="ARBA00023136"/>
    </source>
</evidence>
<evidence type="ECO:0000313" key="9">
    <source>
        <dbReference type="EMBL" id="KAF2744144.1"/>
    </source>
</evidence>
<dbReference type="Gene3D" id="1.20.1250.20">
    <property type="entry name" value="MFS general substrate transporter like domains"/>
    <property type="match status" value="1"/>
</dbReference>
<dbReference type="SUPFAM" id="SSF103473">
    <property type="entry name" value="MFS general substrate transporter"/>
    <property type="match status" value="1"/>
</dbReference>
<feature type="transmembrane region" description="Helical" evidence="8">
    <location>
        <begin position="89"/>
        <end position="112"/>
    </location>
</feature>
<feature type="compositionally biased region" description="Basic and acidic residues" evidence="7">
    <location>
        <begin position="1"/>
        <end position="12"/>
    </location>
</feature>
<sequence length="569" mass="63066">MSHADPVFDEKMSSTPVEGSSGKQSAEIQERPTVTLTEEDNKRLRRKTDKWILTILTWVYFLQVLDKGILGTSAVFGLREDTNMTGSQYSLLGSIAPIAQLGWQPFSAWLIVKVPTRILMPLLIFGWGLAATLTCLCHNFAGMMATRFFLGLFEAGCLPLFSIMTGQWYRRVEQPLRLSIWYSMNGTATMAAAGLSYGLGKVNSDTLKTWQIIYLFCGLLTIATAPLAYWMVDNDPSVARFLTPQERLQVVERLKDNKLGDDTEHEFKWSQVWEAALDIKTWLWVILAILPNLGSALPGVFGPLIIKGFGFDSYTTLLLNIPYGAMTVFVVVLACWVANYLRLKGGILAAFMIFPVTGCGMLYGLSREANMRPALLVAYYITSFLFAGNPILISWVVGNTAGHTKRSVTMAFYQAGTSSGALIGPLLFTADQAPEYHPAIGGVLGVFVAMVVLIGVQTLNLMRLNKKQEKRRVANGKPAKILDRSMQKTLNSADRTEQQILDDEAPFVDLTDKENDEFVVPPSAFRSQSVSLWPDPISGGTRPKAAHDDTMYRRFWQPKSSSVNGETGF</sequence>
<feature type="transmembrane region" description="Helical" evidence="8">
    <location>
        <begin position="347"/>
        <end position="365"/>
    </location>
</feature>
<keyword evidence="10" id="KW-1185">Reference proteome</keyword>
<feature type="transmembrane region" description="Helical" evidence="8">
    <location>
        <begin position="118"/>
        <end position="141"/>
    </location>
</feature>
<keyword evidence="4 8" id="KW-1133">Transmembrane helix</keyword>